<evidence type="ECO:0000313" key="3">
    <source>
        <dbReference type="EnsemblMetazoa" id="CJA10339.1"/>
    </source>
</evidence>
<dbReference type="AlphaFoldDB" id="A0A8R1HTA8"/>
<feature type="signal peptide" evidence="2">
    <location>
        <begin position="1"/>
        <end position="20"/>
    </location>
</feature>
<name>A0A8R1HTA8_CAEJA</name>
<feature type="chain" id="PRO_5035781106" description="Selenoprotein P N-terminal domain-containing protein" evidence="2">
    <location>
        <begin position="21"/>
        <end position="264"/>
    </location>
</feature>
<accession>A0A8R1HTA8</accession>
<reference evidence="3" key="2">
    <citation type="submission" date="2022-06" db="UniProtKB">
        <authorList>
            <consortium name="EnsemblMetazoa"/>
        </authorList>
    </citation>
    <scope>IDENTIFICATION</scope>
    <source>
        <strain evidence="3">DF5081</strain>
    </source>
</reference>
<feature type="compositionally biased region" description="Low complexity" evidence="1">
    <location>
        <begin position="197"/>
        <end position="231"/>
    </location>
</feature>
<evidence type="ECO:0000313" key="4">
    <source>
        <dbReference type="Proteomes" id="UP000005237"/>
    </source>
</evidence>
<dbReference type="Proteomes" id="UP000005237">
    <property type="component" value="Unassembled WGS sequence"/>
</dbReference>
<dbReference type="OMA" id="CANCYGF"/>
<proteinExistence type="predicted"/>
<feature type="compositionally biased region" description="Pro residues" evidence="1">
    <location>
        <begin position="242"/>
        <end position="251"/>
    </location>
</feature>
<evidence type="ECO:0000256" key="1">
    <source>
        <dbReference type="SAM" id="MobiDB-lite"/>
    </source>
</evidence>
<keyword evidence="4" id="KW-1185">Reference proteome</keyword>
<organism evidence="3 4">
    <name type="scientific">Caenorhabditis japonica</name>
    <dbReference type="NCBI Taxonomy" id="281687"/>
    <lineage>
        <taxon>Eukaryota</taxon>
        <taxon>Metazoa</taxon>
        <taxon>Ecdysozoa</taxon>
        <taxon>Nematoda</taxon>
        <taxon>Chromadorea</taxon>
        <taxon>Rhabditida</taxon>
        <taxon>Rhabditina</taxon>
        <taxon>Rhabditomorpha</taxon>
        <taxon>Rhabditoidea</taxon>
        <taxon>Rhabditidae</taxon>
        <taxon>Peloderinae</taxon>
        <taxon>Caenorhabditis</taxon>
    </lineage>
</organism>
<protein>
    <recommendedName>
        <fullName evidence="5">Selenoprotein P N-terminal domain-containing protein</fullName>
    </recommendedName>
</protein>
<evidence type="ECO:0000256" key="2">
    <source>
        <dbReference type="SAM" id="SignalP"/>
    </source>
</evidence>
<dbReference type="EnsemblMetazoa" id="CJA10339.1">
    <property type="protein sequence ID" value="CJA10339.1"/>
    <property type="gene ID" value="WBGene00129543"/>
</dbReference>
<sequence length="264" mass="29471">MQRFLLPLFFFLLYSFPVSTVLPHQICTASPSVTFRGANDVTRGGDAAVLVFGQLQCANCYGFLRRLNEMAGQRSHRVFVVAPDFESNHIIQRTVSAFPNLQIDRAGEGWPRLGASNFDAMVLDSCGRITDTLSWPKTDVTASHSLQMAMDASRTKCGPCSVPRVTNKKINAYINEQQEQRVRDGGRAAYQPNQRAYQQSGPPQQQQNYPYQNQYQPPYQHQNQHTYPQNYGANGASNNFYTPPPPPPPPAKTTTTAPRIVTTS</sequence>
<feature type="region of interest" description="Disordered" evidence="1">
    <location>
        <begin position="193"/>
        <end position="264"/>
    </location>
</feature>
<keyword evidence="2" id="KW-0732">Signal</keyword>
<evidence type="ECO:0008006" key="5">
    <source>
        <dbReference type="Google" id="ProtNLM"/>
    </source>
</evidence>
<reference evidence="4" key="1">
    <citation type="submission" date="2010-08" db="EMBL/GenBank/DDBJ databases">
        <authorList>
            <consortium name="Caenorhabditis japonica Sequencing Consortium"/>
            <person name="Wilson R.K."/>
        </authorList>
    </citation>
    <scope>NUCLEOTIDE SEQUENCE [LARGE SCALE GENOMIC DNA]</scope>
    <source>
        <strain evidence="4">DF5081</strain>
    </source>
</reference>